<proteinExistence type="predicted"/>
<reference evidence="1" key="2">
    <citation type="submission" date="2016-06" db="EMBL/GenBank/DDBJ databases">
        <title>Adaptive Radiation by Waves of Gene Transfer Leads to Fine-Scale Resource Partitioning in Marine Microbes.</title>
        <authorList>
            <person name="Hehemann J.-H."/>
            <person name="Arevalo P."/>
            <person name="Datta M.S."/>
            <person name="Yu X."/>
            <person name="Corzett C.H."/>
            <person name="Henschel A."/>
            <person name="Preheim S.P."/>
            <person name="Timberlake S."/>
            <person name="Alm E.J."/>
            <person name="Polz M.F."/>
        </authorList>
    </citation>
    <scope>NUCLEOTIDE SEQUENCE</scope>
    <source>
        <strain evidence="1">9CS106</strain>
    </source>
</reference>
<accession>A0A1B1C3F8</accession>
<dbReference type="AlphaFoldDB" id="A0A1B1C3F8"/>
<reference evidence="1" key="1">
    <citation type="journal article" date="2012" name="Science">
        <title>Ecological populations of bacteria act as socially cohesive units of antibiotic production and resistance.</title>
        <authorList>
            <person name="Cordero O.X."/>
            <person name="Wildschutte H."/>
            <person name="Kirkup B."/>
            <person name="Proehl S."/>
            <person name="Ngo L."/>
            <person name="Hussain F."/>
            <person name="Le Roux F."/>
            <person name="Mincer T."/>
            <person name="Polz M.F."/>
        </authorList>
    </citation>
    <scope>NUCLEOTIDE SEQUENCE</scope>
    <source>
        <strain evidence="1">9CS106</strain>
    </source>
</reference>
<name>A0A1B1C3F8_9VIBR</name>
<protein>
    <submittedName>
        <fullName evidence="1">Uncharacterized protein</fullName>
    </submittedName>
</protein>
<organism evidence="1">
    <name type="scientific">Vibrio crassostreae 9CS106</name>
    <dbReference type="NCBI Taxonomy" id="1191300"/>
    <lineage>
        <taxon>Bacteria</taxon>
        <taxon>Pseudomonadati</taxon>
        <taxon>Pseudomonadota</taxon>
        <taxon>Gammaproteobacteria</taxon>
        <taxon>Vibrionales</taxon>
        <taxon>Vibrionaceae</taxon>
        <taxon>Vibrio</taxon>
    </lineage>
</organism>
<gene>
    <name evidence="1" type="ORF">A134_23250</name>
</gene>
<evidence type="ECO:0000313" key="1">
    <source>
        <dbReference type="EMBL" id="ANP79333.1"/>
    </source>
</evidence>
<dbReference type="EMBL" id="CP016231">
    <property type="protein sequence ID" value="ANP79333.1"/>
    <property type="molecule type" value="Genomic_DNA"/>
</dbReference>
<sequence length="74" mass="8664">MNLKKEYSDRLVRLKVGEAELCQSNSPSFVHSCLKRIKAENPEYKNYRFSQKKCFLIDQKEGKSTVVYMVTRTA</sequence>